<comment type="caution">
    <text evidence="6">The sequence shown here is derived from an EMBL/GenBank/DDBJ whole genome shotgun (WGS) entry which is preliminary data.</text>
</comment>
<keyword evidence="3 4" id="KW-0326">Glycosidase</keyword>
<comment type="similarity">
    <text evidence="1 4">Belongs to the glycosyl hydrolase 53 family.</text>
</comment>
<dbReference type="InterPro" id="IPR058094">
    <property type="entry name" value="Ig-like_OmpL47-like"/>
</dbReference>
<evidence type="ECO:0000256" key="2">
    <source>
        <dbReference type="ARBA" id="ARBA00022801"/>
    </source>
</evidence>
<dbReference type="SUPFAM" id="SSF51445">
    <property type="entry name" value="(Trans)glycosidases"/>
    <property type="match status" value="1"/>
</dbReference>
<evidence type="ECO:0000259" key="5">
    <source>
        <dbReference type="Pfam" id="PF07532"/>
    </source>
</evidence>
<proteinExistence type="inferred from homology"/>
<evidence type="ECO:0000256" key="3">
    <source>
        <dbReference type="ARBA" id="ARBA00023295"/>
    </source>
</evidence>
<dbReference type="Pfam" id="PF07745">
    <property type="entry name" value="Glyco_hydro_53"/>
    <property type="match status" value="1"/>
</dbReference>
<dbReference type="Gene3D" id="3.30.1920.20">
    <property type="match status" value="1"/>
</dbReference>
<keyword evidence="7" id="KW-1185">Reference proteome</keyword>
<dbReference type="PANTHER" id="PTHR34983:SF2">
    <property type="entry name" value="ENDO-BETA-1,4-GALACTANASE"/>
    <property type="match status" value="1"/>
</dbReference>
<dbReference type="EMBL" id="JAROBZ020000002">
    <property type="protein sequence ID" value="MFB3170263.1"/>
    <property type="molecule type" value="Genomic_DNA"/>
</dbReference>
<dbReference type="Pfam" id="PF07532">
    <property type="entry name" value="Big_4"/>
    <property type="match status" value="1"/>
</dbReference>
<dbReference type="Gene3D" id="3.20.20.80">
    <property type="entry name" value="Glycosidases"/>
    <property type="match status" value="1"/>
</dbReference>
<dbReference type="GO" id="GO:0016787">
    <property type="term" value="F:hydrolase activity"/>
    <property type="evidence" value="ECO:0007669"/>
    <property type="project" value="UniProtKB-KW"/>
</dbReference>
<name>A0ABV4YZW5_9BACI</name>
<protein>
    <recommendedName>
        <fullName evidence="4">Arabinogalactan endo-beta-1,4-galactanase</fullName>
        <ecNumber evidence="4">3.2.1.89</ecNumber>
    </recommendedName>
</protein>
<dbReference type="InterPro" id="IPR011683">
    <property type="entry name" value="Glyco_hydro_53"/>
</dbReference>
<organism evidence="6 7">
    <name type="scientific">Neobacillus driksii</name>
    <dbReference type="NCBI Taxonomy" id="3035913"/>
    <lineage>
        <taxon>Bacteria</taxon>
        <taxon>Bacillati</taxon>
        <taxon>Bacillota</taxon>
        <taxon>Bacilli</taxon>
        <taxon>Bacillales</taxon>
        <taxon>Bacillaceae</taxon>
        <taxon>Neobacillus</taxon>
    </lineage>
</organism>
<dbReference type="EC" id="3.2.1.89" evidence="4"/>
<evidence type="ECO:0000313" key="6">
    <source>
        <dbReference type="EMBL" id="MFB3170263.1"/>
    </source>
</evidence>
<dbReference type="InterPro" id="IPR017853">
    <property type="entry name" value="GH"/>
</dbReference>
<feature type="domain" description="Bacterial Ig-like" evidence="5">
    <location>
        <begin position="578"/>
        <end position="637"/>
    </location>
</feature>
<dbReference type="Proteomes" id="UP001241748">
    <property type="component" value="Unassembled WGS sequence"/>
</dbReference>
<dbReference type="InterPro" id="IPR011081">
    <property type="entry name" value="Big_4"/>
</dbReference>
<reference evidence="6 7" key="1">
    <citation type="submission" date="2024-05" db="EMBL/GenBank/DDBJ databases">
        <authorList>
            <person name="Venkateswaran K."/>
        </authorList>
    </citation>
    <scope>NUCLEOTIDE SEQUENCE [LARGE SCALE GENOMIC DNA]</scope>
    <source>
        <strain evidence="6 7">179-C4-2-HS</strain>
    </source>
</reference>
<comment type="catalytic activity">
    <reaction evidence="4">
        <text>The enzyme specifically hydrolyzes (1-&gt;4)-beta-D-galactosidic linkages in type I arabinogalactans.</text>
        <dbReference type="EC" id="3.2.1.89"/>
    </reaction>
</comment>
<keyword evidence="2 4" id="KW-0378">Hydrolase</keyword>
<dbReference type="Gene3D" id="2.60.120.260">
    <property type="entry name" value="Galactose-binding domain-like"/>
    <property type="match status" value="2"/>
</dbReference>
<evidence type="ECO:0000256" key="1">
    <source>
        <dbReference type="ARBA" id="ARBA00010687"/>
    </source>
</evidence>
<gene>
    <name evidence="6" type="ORF">P5G62_024450</name>
</gene>
<sequence length="1005" mass="108513">MVFSSLLVNIKPTNAAALPSLVNGGFESDFWGDGSWKVDAAVWDHLDIQYFSYSGDSWLKKDEGEHAFKYWIKDTAGENQSFTVKQTIDTLPAGSYELSIHSMGGTGAEAGSVKLFAGNEMTDAAATTGYNNWGTITLNFEVSEEVSNFEVGAIVSGAPKAWGYLDSVTLKSLNASVPNPVDADIFVERVDGISEDFIKGVDVSSIISLENSGVTFKNEAGEEQDIFKTLADSGVNYVRVRVWNDPFDAAGKGYGGGNNDLATAIEIGKRATANGMKLLVDFHYSDFWADPAKQQAPKAWANLSFEDKKTALYNYTKESLEAMKAAGINIGMVQVGNETNGGVAGEKDWTKVSALFNEGSKAIRAVDSTILVAVHFTNPETAGRYASLAKTLHDNGVDYDVFASSYYPFWHGTLSNLTAVLKNVADTYGKKVMVAETSYAYTAEDGDGHGNTAPKDSGQVLNYPITVQGQANSVRDVIQAVANVGEAGIGVFYWEPAWLPVGPATQFEQNKAIWEKYGSGWATSFAGEYDPHDAGAWYGGSAVDNQALFDFTGKPLPSLNVFNYVDTGAVAPLKIDEIKDVTVSAILGEDITLPETVTVTYNNGTKGSTSVTWDAPALEQAINSGAGRYVIEGVVEGGATVKAHLTINPKNYVVNPGFENSDRAMWKVSYGNGTQPHTSFQKKASDAKSGEYALHFYSDKGVDFKVEQTITGLEPGYYNLSMFLQGGDAANPEMSLFAKTGEKELKANTSVNGWVNWSNPQIKEILVLDGTITIGASIKANAGAWGTLDDFYLYRVDGDTKAPVTEAVLSGQDRNGWYNESVNVTLNASDDKSGVAKTEYKLNTGNWQTYQGSFDVSAEGENVVQYRSTDLLGNIEEVQSVTVKIDKSAPILNVSFNTIVLTDRNHTLIPIKALVEGADTLSGLERIELVSITSNQPGNGKGDGDTLHDIQGADFGTFDTDFLLRAERSVSGDRVYTVTYKAWDYTGNSVIQSKQIVVKHNNSQK</sequence>
<accession>A0ABV4YZW5</accession>
<evidence type="ECO:0000256" key="4">
    <source>
        <dbReference type="RuleBase" id="RU361192"/>
    </source>
</evidence>
<dbReference type="PANTHER" id="PTHR34983">
    <property type="entry name" value="ARABINOGALACTAN ENDO-BETA-1,4-GALACTANASE A"/>
    <property type="match status" value="1"/>
</dbReference>
<dbReference type="NCBIfam" id="NF047446">
    <property type="entry name" value="barrel_OmpL47"/>
    <property type="match status" value="1"/>
</dbReference>
<evidence type="ECO:0000313" key="7">
    <source>
        <dbReference type="Proteomes" id="UP001241748"/>
    </source>
</evidence>